<dbReference type="GO" id="GO:0043190">
    <property type="term" value="C:ATP-binding cassette (ABC) transporter complex"/>
    <property type="evidence" value="ECO:0007669"/>
    <property type="project" value="InterPro"/>
</dbReference>
<evidence type="ECO:0000313" key="3">
    <source>
        <dbReference type="Proteomes" id="UP000319769"/>
    </source>
</evidence>
<name>A0A5N0V5B8_9PSEU</name>
<proteinExistence type="predicted"/>
<dbReference type="OrthoDB" id="5243306at2"/>
<dbReference type="PANTHER" id="PTHR30188:SF4">
    <property type="entry name" value="PROTEIN TRIGALACTOSYLDIACYLGLYCEROL 1, CHLOROPLASTIC"/>
    <property type="match status" value="1"/>
</dbReference>
<keyword evidence="1" id="KW-0812">Transmembrane</keyword>
<feature type="transmembrane region" description="Helical" evidence="1">
    <location>
        <begin position="221"/>
        <end position="237"/>
    </location>
</feature>
<evidence type="ECO:0000313" key="2">
    <source>
        <dbReference type="EMBL" id="KAA9160568.1"/>
    </source>
</evidence>
<dbReference type="EMBL" id="VMNW02000021">
    <property type="protein sequence ID" value="KAA9160568.1"/>
    <property type="molecule type" value="Genomic_DNA"/>
</dbReference>
<dbReference type="GO" id="GO:0005548">
    <property type="term" value="F:phospholipid transporter activity"/>
    <property type="evidence" value="ECO:0007669"/>
    <property type="project" value="TreeGrafter"/>
</dbReference>
<feature type="transmembrane region" description="Helical" evidence="1">
    <location>
        <begin position="187"/>
        <end position="209"/>
    </location>
</feature>
<feature type="transmembrane region" description="Helical" evidence="1">
    <location>
        <begin position="114"/>
        <end position="138"/>
    </location>
</feature>
<sequence length="280" mass="29926">MAANVSEVDPRTRIELDDHLASRQKKGLLQRLSAPLGGFFAMGLDTLRVMFKRPWQWREFIQQSWFIARVSIGPAIFVGIPLTCLVTFQFNNVLREVGAIDLSGSGSAFATVTQIGPVVTTLIVAGAGGTAICADLGARTIREEIDAMEVLGINALHRLVAPRVLASVFMASLLNALIILIGLSGGFLFSVCLQGATPGLFVSNLNLLVGIPELLHSEFKAIVFGMLSGLVACYRGLQVKGGPKAVGNAVNETVVYSFMLLFFANLFLTALPYSLGLVGN</sequence>
<evidence type="ECO:0000256" key="1">
    <source>
        <dbReference type="SAM" id="Phobius"/>
    </source>
</evidence>
<protein>
    <submittedName>
        <fullName evidence="2">ABC transporter permease</fullName>
    </submittedName>
</protein>
<feature type="transmembrane region" description="Helical" evidence="1">
    <location>
        <begin position="32"/>
        <end position="51"/>
    </location>
</feature>
<feature type="transmembrane region" description="Helical" evidence="1">
    <location>
        <begin position="159"/>
        <end position="181"/>
    </location>
</feature>
<keyword evidence="3" id="KW-1185">Reference proteome</keyword>
<keyword evidence="1" id="KW-0472">Membrane</keyword>
<reference evidence="2" key="1">
    <citation type="submission" date="2019-09" db="EMBL/GenBank/DDBJ databases">
        <authorList>
            <person name="Teo W.F.A."/>
            <person name="Duangmal K."/>
        </authorList>
    </citation>
    <scope>NUCLEOTIDE SEQUENCE [LARGE SCALE GENOMIC DNA]</scope>
    <source>
        <strain evidence="2">K81G1</strain>
    </source>
</reference>
<gene>
    <name evidence="2" type="ORF">FPZ12_016725</name>
</gene>
<feature type="transmembrane region" description="Helical" evidence="1">
    <location>
        <begin position="257"/>
        <end position="278"/>
    </location>
</feature>
<dbReference type="Pfam" id="PF02405">
    <property type="entry name" value="MlaE"/>
    <property type="match status" value="1"/>
</dbReference>
<dbReference type="PANTHER" id="PTHR30188">
    <property type="entry name" value="ABC TRANSPORTER PERMEASE PROTEIN-RELATED"/>
    <property type="match status" value="1"/>
</dbReference>
<accession>A0A5N0V5B8</accession>
<feature type="transmembrane region" description="Helical" evidence="1">
    <location>
        <begin position="72"/>
        <end position="94"/>
    </location>
</feature>
<dbReference type="InterPro" id="IPR030802">
    <property type="entry name" value="Permease_MalE"/>
</dbReference>
<organism evidence="2 3">
    <name type="scientific">Amycolatopsis acidicola</name>
    <dbReference type="NCBI Taxonomy" id="2596893"/>
    <lineage>
        <taxon>Bacteria</taxon>
        <taxon>Bacillati</taxon>
        <taxon>Actinomycetota</taxon>
        <taxon>Actinomycetes</taxon>
        <taxon>Pseudonocardiales</taxon>
        <taxon>Pseudonocardiaceae</taxon>
        <taxon>Amycolatopsis</taxon>
    </lineage>
</organism>
<comment type="caution">
    <text evidence="2">The sequence shown here is derived from an EMBL/GenBank/DDBJ whole genome shotgun (WGS) entry which is preliminary data.</text>
</comment>
<dbReference type="AlphaFoldDB" id="A0A5N0V5B8"/>
<keyword evidence="1" id="KW-1133">Transmembrane helix</keyword>
<dbReference type="Proteomes" id="UP000319769">
    <property type="component" value="Unassembled WGS sequence"/>
</dbReference>